<reference evidence="1 2" key="1">
    <citation type="submission" date="2015-09" db="EMBL/GenBank/DDBJ databases">
        <authorList>
            <consortium name="Pathogen Informatics"/>
        </authorList>
    </citation>
    <scope>NUCLEOTIDE SEQUENCE [LARGE SCALE GENOMIC DNA]</scope>
    <source>
        <strain evidence="1 2">2789STDY5834876</strain>
    </source>
</reference>
<dbReference type="Proteomes" id="UP000095544">
    <property type="component" value="Unassembled WGS sequence"/>
</dbReference>
<proteinExistence type="predicted"/>
<organism evidence="1 2">
    <name type="scientific">Faecalicatena contorta</name>
    <dbReference type="NCBI Taxonomy" id="39482"/>
    <lineage>
        <taxon>Bacteria</taxon>
        <taxon>Bacillati</taxon>
        <taxon>Bacillota</taxon>
        <taxon>Clostridia</taxon>
        <taxon>Lachnospirales</taxon>
        <taxon>Lachnospiraceae</taxon>
        <taxon>Faecalicatena</taxon>
    </lineage>
</organism>
<dbReference type="OrthoDB" id="2066332at2"/>
<dbReference type="EMBL" id="CYZU01000022">
    <property type="protein sequence ID" value="CUO53089.1"/>
    <property type="molecule type" value="Genomic_DNA"/>
</dbReference>
<evidence type="ECO:0000313" key="2">
    <source>
        <dbReference type="Proteomes" id="UP000095544"/>
    </source>
</evidence>
<accession>A0A174FWT5</accession>
<dbReference type="RefSeq" id="WP_055153368.1">
    <property type="nucleotide sequence ID" value="NZ_CYZU01000022.1"/>
</dbReference>
<dbReference type="AlphaFoldDB" id="A0A174FWT5"/>
<evidence type="ECO:0008006" key="3">
    <source>
        <dbReference type="Google" id="ProtNLM"/>
    </source>
</evidence>
<sequence length="67" mass="7886">MQKETMGVPEAAKLLGCNPEAVRRRIRRGIWKFGEVIPKEKTGNEIDSFVIYRRKLYKHLGIEEDRQ</sequence>
<name>A0A174FWT5_9FIRM</name>
<protein>
    <recommendedName>
        <fullName evidence="3">Helix-turn-helix domain-containing protein</fullName>
    </recommendedName>
</protein>
<gene>
    <name evidence="1" type="ORF">ERS852491_02480</name>
</gene>
<evidence type="ECO:0000313" key="1">
    <source>
        <dbReference type="EMBL" id="CUO53089.1"/>
    </source>
</evidence>
<dbReference type="STRING" id="39482.ERS852491_02480"/>